<reference evidence="7" key="1">
    <citation type="submission" date="2022-10" db="EMBL/GenBank/DDBJ databases">
        <title>Completed Genome Sequence of two octocoral isolated bacterium, Endozoicomonas euniceicola EF212T and Endozoicomonas gorgoniicola PS125T.</title>
        <authorList>
            <person name="Chiou Y.-J."/>
            <person name="Chen Y.-H."/>
        </authorList>
    </citation>
    <scope>NUCLEOTIDE SEQUENCE</scope>
    <source>
        <strain evidence="7">EF212</strain>
    </source>
</reference>
<evidence type="ECO:0000313" key="7">
    <source>
        <dbReference type="EMBL" id="UYM15794.1"/>
    </source>
</evidence>
<sequence length="163" mass="17940">MRKHTGEQPYTCTTCGRHFGRVCNLRRHERSHTGVRTHICPTCGRSFGRTDHLDRHMKNVHPIPATAVTTESHEEAAGTVTVTTHTFSTAQVYTKITYVSSHIGHALVVDQQGWPMATTTTTTTTTSITQGGKTISYFENRTPIEQEAAEALLELGGAESTDE</sequence>
<evidence type="ECO:0000256" key="1">
    <source>
        <dbReference type="ARBA" id="ARBA00022723"/>
    </source>
</evidence>
<dbReference type="PANTHER" id="PTHR24394">
    <property type="entry name" value="ZINC FINGER PROTEIN"/>
    <property type="match status" value="1"/>
</dbReference>
<evidence type="ECO:0000313" key="8">
    <source>
        <dbReference type="Proteomes" id="UP001163255"/>
    </source>
</evidence>
<dbReference type="InterPro" id="IPR036236">
    <property type="entry name" value="Znf_C2H2_sf"/>
</dbReference>
<feature type="domain" description="C2H2-type" evidence="6">
    <location>
        <begin position="38"/>
        <end position="61"/>
    </location>
</feature>
<accession>A0ABY6GSR8</accession>
<proteinExistence type="predicted"/>
<feature type="domain" description="C2H2-type" evidence="6">
    <location>
        <begin position="10"/>
        <end position="37"/>
    </location>
</feature>
<keyword evidence="4" id="KW-0862">Zinc</keyword>
<evidence type="ECO:0000256" key="3">
    <source>
        <dbReference type="ARBA" id="ARBA00022771"/>
    </source>
</evidence>
<keyword evidence="8" id="KW-1185">Reference proteome</keyword>
<organism evidence="7 8">
    <name type="scientific">Endozoicomonas euniceicola</name>
    <dbReference type="NCBI Taxonomy" id="1234143"/>
    <lineage>
        <taxon>Bacteria</taxon>
        <taxon>Pseudomonadati</taxon>
        <taxon>Pseudomonadota</taxon>
        <taxon>Gammaproteobacteria</taxon>
        <taxon>Oceanospirillales</taxon>
        <taxon>Endozoicomonadaceae</taxon>
        <taxon>Endozoicomonas</taxon>
    </lineage>
</organism>
<evidence type="ECO:0000256" key="2">
    <source>
        <dbReference type="ARBA" id="ARBA00022737"/>
    </source>
</evidence>
<dbReference type="SUPFAM" id="SSF57667">
    <property type="entry name" value="beta-beta-alpha zinc fingers"/>
    <property type="match status" value="1"/>
</dbReference>
<dbReference type="Pfam" id="PF00096">
    <property type="entry name" value="zf-C2H2"/>
    <property type="match status" value="2"/>
</dbReference>
<dbReference type="InterPro" id="IPR013087">
    <property type="entry name" value="Znf_C2H2_type"/>
</dbReference>
<dbReference type="EMBL" id="CP103300">
    <property type="protein sequence ID" value="UYM15794.1"/>
    <property type="molecule type" value="Genomic_DNA"/>
</dbReference>
<dbReference type="PROSITE" id="PS50157">
    <property type="entry name" value="ZINC_FINGER_C2H2_2"/>
    <property type="match status" value="2"/>
</dbReference>
<evidence type="ECO:0000256" key="5">
    <source>
        <dbReference type="PROSITE-ProRule" id="PRU00042"/>
    </source>
</evidence>
<dbReference type="SMART" id="SM00355">
    <property type="entry name" value="ZnF_C2H2"/>
    <property type="match status" value="2"/>
</dbReference>
<dbReference type="Gene3D" id="3.30.160.60">
    <property type="entry name" value="Classic Zinc Finger"/>
    <property type="match status" value="2"/>
</dbReference>
<keyword evidence="2" id="KW-0677">Repeat</keyword>
<dbReference type="Proteomes" id="UP001163255">
    <property type="component" value="Chromosome"/>
</dbReference>
<keyword evidence="1" id="KW-0479">Metal-binding</keyword>
<keyword evidence="3 5" id="KW-0863">Zinc-finger</keyword>
<evidence type="ECO:0000259" key="6">
    <source>
        <dbReference type="PROSITE" id="PS50157"/>
    </source>
</evidence>
<gene>
    <name evidence="7" type="ORF">NX720_23710</name>
</gene>
<evidence type="ECO:0000256" key="4">
    <source>
        <dbReference type="ARBA" id="ARBA00022833"/>
    </source>
</evidence>
<name>A0ABY6GSR8_9GAMM</name>
<dbReference type="PROSITE" id="PS00028">
    <property type="entry name" value="ZINC_FINGER_C2H2_1"/>
    <property type="match status" value="2"/>
</dbReference>
<protein>
    <submittedName>
        <fullName evidence="7">C2H2-type zinc finger protein</fullName>
    </submittedName>
</protein>
<dbReference type="PANTHER" id="PTHR24394:SF29">
    <property type="entry name" value="MYONEURIN"/>
    <property type="match status" value="1"/>
</dbReference>